<evidence type="ECO:0000313" key="4">
    <source>
        <dbReference type="Proteomes" id="UP000550136"/>
    </source>
</evidence>
<keyword evidence="3" id="KW-0808">Transferase</keyword>
<dbReference type="Pfam" id="PF13439">
    <property type="entry name" value="Glyco_transf_4"/>
    <property type="match status" value="1"/>
</dbReference>
<accession>A0A7Y2PCZ1</accession>
<name>A0A7Y2PCZ1_SPHPI</name>
<dbReference type="PANTHER" id="PTHR12526:SF636">
    <property type="entry name" value="BLL3647 PROTEIN"/>
    <property type="match status" value="1"/>
</dbReference>
<dbReference type="Proteomes" id="UP000550136">
    <property type="component" value="Unassembled WGS sequence"/>
</dbReference>
<comment type="caution">
    <text evidence="3">The sequence shown here is derived from an EMBL/GenBank/DDBJ whole genome shotgun (WGS) entry which is preliminary data.</text>
</comment>
<dbReference type="SUPFAM" id="SSF53756">
    <property type="entry name" value="UDP-Glycosyltransferase/glycogen phosphorylase"/>
    <property type="match status" value="1"/>
</dbReference>
<evidence type="ECO:0000313" key="3">
    <source>
        <dbReference type="EMBL" id="NNG56486.1"/>
    </source>
</evidence>
<dbReference type="Gene3D" id="3.40.50.2000">
    <property type="entry name" value="Glycogen Phosphorylase B"/>
    <property type="match status" value="2"/>
</dbReference>
<proteinExistence type="predicted"/>
<feature type="domain" description="Glycosyl transferase family 1" evidence="1">
    <location>
        <begin position="196"/>
        <end position="346"/>
    </location>
</feature>
<gene>
    <name evidence="3" type="ORF">HKX06_03700</name>
</gene>
<dbReference type="InterPro" id="IPR001296">
    <property type="entry name" value="Glyco_trans_1"/>
</dbReference>
<dbReference type="GO" id="GO:0016757">
    <property type="term" value="F:glycosyltransferase activity"/>
    <property type="evidence" value="ECO:0007669"/>
    <property type="project" value="TreeGrafter"/>
</dbReference>
<dbReference type="Pfam" id="PF00534">
    <property type="entry name" value="Glycos_transf_1"/>
    <property type="match status" value="1"/>
</dbReference>
<protein>
    <submittedName>
        <fullName evidence="3">Glycosyltransferase</fullName>
    </submittedName>
</protein>
<dbReference type="CDD" id="cd03811">
    <property type="entry name" value="GT4_GT28_WabH-like"/>
    <property type="match status" value="1"/>
</dbReference>
<organism evidence="3 4">
    <name type="scientific">Sphingomonas paucimobilis</name>
    <name type="common">Pseudomonas paucimobilis</name>
    <dbReference type="NCBI Taxonomy" id="13689"/>
    <lineage>
        <taxon>Bacteria</taxon>
        <taxon>Pseudomonadati</taxon>
        <taxon>Pseudomonadota</taxon>
        <taxon>Alphaproteobacteria</taxon>
        <taxon>Sphingomonadales</taxon>
        <taxon>Sphingomonadaceae</taxon>
        <taxon>Sphingomonas</taxon>
    </lineage>
</organism>
<dbReference type="AlphaFoldDB" id="A0A7Y2PCZ1"/>
<dbReference type="EMBL" id="JABEOU010000014">
    <property type="protein sequence ID" value="NNG56486.1"/>
    <property type="molecule type" value="Genomic_DNA"/>
</dbReference>
<reference evidence="3 4" key="1">
    <citation type="submission" date="2020-05" db="EMBL/GenBank/DDBJ databases">
        <title>Draft Genome Sequences of Sphingomonas sp. Isolated from the International Space Station.</title>
        <authorList>
            <person name="Bijlani S."/>
            <person name="Singh N.K."/>
            <person name="Mason C.E."/>
            <person name="Wang C.C."/>
            <person name="Venkateswaran K."/>
        </authorList>
    </citation>
    <scope>NUCLEOTIDE SEQUENCE [LARGE SCALE GENOMIC DNA]</scope>
    <source>
        <strain evidence="3 4">FKI-L5-BR-P1</strain>
    </source>
</reference>
<evidence type="ECO:0000259" key="1">
    <source>
        <dbReference type="Pfam" id="PF00534"/>
    </source>
</evidence>
<sequence length="394" mass="43195">MRVLTFLHSFEPGGVERIALRLVHRWRATGVDAPLFLGRTDGAMVQDVGADLDFVTPRRRWPGIAGWETLWMVATLPRAVRTIRPDVLFCAGNTYAFVAVMLKLILGRNCPPIIAKISNNLDRADASWFYRFFYRIWLRIQGLAIDHFVGMEKPMRAEIVQCVGVSPARVAIIPDPALSEAQITALRQAAPVVQSRRDDGHRFVTVARLAPQKNLALMLRGFARGAAPADTLTVFGEGPERAMLEALATELGVADRVLFQGYVTNPAGLLSRYDTLLLSSNYEGVPAVILEALAANIGIIATDCSRSMAALLQQGALGMLVPVGDEAGFAAAIRAARPDAQDARRTLHQARRFTIEHGADHYARVMRTVLHRHAETRSVPLPASLITEQALPTL</sequence>
<feature type="domain" description="Glycosyltransferase subfamily 4-like N-terminal" evidence="2">
    <location>
        <begin position="12"/>
        <end position="174"/>
    </location>
</feature>
<dbReference type="InterPro" id="IPR028098">
    <property type="entry name" value="Glyco_trans_4-like_N"/>
</dbReference>
<evidence type="ECO:0000259" key="2">
    <source>
        <dbReference type="Pfam" id="PF13439"/>
    </source>
</evidence>
<dbReference type="RefSeq" id="WP_051121451.1">
    <property type="nucleotide sequence ID" value="NZ_JABEOU010000014.1"/>
</dbReference>
<dbReference type="PANTHER" id="PTHR12526">
    <property type="entry name" value="GLYCOSYLTRANSFERASE"/>
    <property type="match status" value="1"/>
</dbReference>